<organism evidence="1 2">
    <name type="scientific">Rhodopirellula baltica SWK14</name>
    <dbReference type="NCBI Taxonomy" id="993516"/>
    <lineage>
        <taxon>Bacteria</taxon>
        <taxon>Pseudomonadati</taxon>
        <taxon>Planctomycetota</taxon>
        <taxon>Planctomycetia</taxon>
        <taxon>Pirellulales</taxon>
        <taxon>Pirellulaceae</taxon>
        <taxon>Rhodopirellula</taxon>
    </lineage>
</organism>
<sequence length="45" mass="5069">MLRVCRWLARVWRASQRVALIGDDPELPVGVVCRFGLVSALRTTT</sequence>
<protein>
    <submittedName>
        <fullName evidence="1">Uncharacterized protein</fullName>
    </submittedName>
</protein>
<dbReference type="AlphaFoldDB" id="L7CPX2"/>
<dbReference type="Proteomes" id="UP000010959">
    <property type="component" value="Unassembled WGS sequence"/>
</dbReference>
<evidence type="ECO:0000313" key="1">
    <source>
        <dbReference type="EMBL" id="ELP35702.1"/>
    </source>
</evidence>
<name>L7CPX2_RHOBT</name>
<dbReference type="PATRIC" id="fig|993516.3.peg.451"/>
<proteinExistence type="predicted"/>
<evidence type="ECO:0000313" key="2">
    <source>
        <dbReference type="Proteomes" id="UP000010959"/>
    </source>
</evidence>
<gene>
    <name evidence="1" type="ORF">RBSWK_00412</name>
</gene>
<dbReference type="EMBL" id="AMWG01000008">
    <property type="protein sequence ID" value="ELP35702.1"/>
    <property type="molecule type" value="Genomic_DNA"/>
</dbReference>
<reference evidence="1 2" key="1">
    <citation type="journal article" date="2013" name="Mar. Genomics">
        <title>Expression of sulfatases in Rhodopirellula baltica and the diversity of sulfatases in the genus Rhodopirellula.</title>
        <authorList>
            <person name="Wegner C.E."/>
            <person name="Richter-Heitmann T."/>
            <person name="Klindworth A."/>
            <person name="Klockow C."/>
            <person name="Richter M."/>
            <person name="Achstetter T."/>
            <person name="Glockner F.O."/>
            <person name="Harder J."/>
        </authorList>
    </citation>
    <scope>NUCLEOTIDE SEQUENCE [LARGE SCALE GENOMIC DNA]</scope>
    <source>
        <strain evidence="1 2">SWK14</strain>
    </source>
</reference>
<accession>L7CPX2</accession>
<comment type="caution">
    <text evidence="1">The sequence shown here is derived from an EMBL/GenBank/DDBJ whole genome shotgun (WGS) entry which is preliminary data.</text>
</comment>